<protein>
    <submittedName>
        <fullName evidence="1">Uncharacterized protein</fullName>
    </submittedName>
</protein>
<dbReference type="Proteomes" id="UP000076858">
    <property type="component" value="Unassembled WGS sequence"/>
</dbReference>
<sequence>MMEARDAPWCRRYISNCADRCSVYRLAIKSCSSASSSVEPYEQYVRVYSLHRIVCKHKVGSFLMYHIHQLQPSDDLLQLVLFCVYLYTRQGSDDASSSGDFVSRACYLIV</sequence>
<comment type="caution">
    <text evidence="1">The sequence shown here is derived from an EMBL/GenBank/DDBJ whole genome shotgun (WGS) entry which is preliminary data.</text>
</comment>
<evidence type="ECO:0000313" key="2">
    <source>
        <dbReference type="Proteomes" id="UP000076858"/>
    </source>
</evidence>
<gene>
    <name evidence="1" type="ORF">APZ42_032764</name>
</gene>
<proteinExistence type="predicted"/>
<name>A0A0N8CNX5_9CRUS</name>
<dbReference type="AlphaFoldDB" id="A0A0N8CNX5"/>
<organism evidence="1 2">
    <name type="scientific">Daphnia magna</name>
    <dbReference type="NCBI Taxonomy" id="35525"/>
    <lineage>
        <taxon>Eukaryota</taxon>
        <taxon>Metazoa</taxon>
        <taxon>Ecdysozoa</taxon>
        <taxon>Arthropoda</taxon>
        <taxon>Crustacea</taxon>
        <taxon>Branchiopoda</taxon>
        <taxon>Diplostraca</taxon>
        <taxon>Cladocera</taxon>
        <taxon>Anomopoda</taxon>
        <taxon>Daphniidae</taxon>
        <taxon>Daphnia</taxon>
    </lineage>
</organism>
<keyword evidence="2" id="KW-1185">Reference proteome</keyword>
<evidence type="ECO:0000313" key="1">
    <source>
        <dbReference type="EMBL" id="KZS04460.1"/>
    </source>
</evidence>
<accession>A0A0N8CNX5</accession>
<reference evidence="1 2" key="1">
    <citation type="submission" date="2016-03" db="EMBL/GenBank/DDBJ databases">
        <title>EvidentialGene: Evidence-directed Construction of Genes on Genomes.</title>
        <authorList>
            <person name="Gilbert D.G."/>
            <person name="Choi J.-H."/>
            <person name="Mockaitis K."/>
            <person name="Colbourne J."/>
            <person name="Pfrender M."/>
        </authorList>
    </citation>
    <scope>NUCLEOTIDE SEQUENCE [LARGE SCALE GENOMIC DNA]</scope>
    <source>
        <strain evidence="1 2">Xinb3</strain>
        <tissue evidence="1">Complete organism</tissue>
    </source>
</reference>
<dbReference type="EMBL" id="LRGB01003123">
    <property type="protein sequence ID" value="KZS04460.1"/>
    <property type="molecule type" value="Genomic_DNA"/>
</dbReference>